<dbReference type="EMBL" id="JABBXH010000008">
    <property type="protein sequence ID" value="NMP33367.1"/>
    <property type="molecule type" value="Genomic_DNA"/>
</dbReference>
<name>A0A7Y0LFN1_9GAMM</name>
<evidence type="ECO:0000313" key="2">
    <source>
        <dbReference type="EMBL" id="NMP33367.1"/>
    </source>
</evidence>
<keyword evidence="2" id="KW-0808">Transferase</keyword>
<dbReference type="GO" id="GO:0032259">
    <property type="term" value="P:methylation"/>
    <property type="evidence" value="ECO:0007669"/>
    <property type="project" value="UniProtKB-KW"/>
</dbReference>
<evidence type="ECO:0000259" key="1">
    <source>
        <dbReference type="Pfam" id="PF08241"/>
    </source>
</evidence>
<keyword evidence="3" id="KW-1185">Reference proteome</keyword>
<dbReference type="PANTHER" id="PTHR43591:SF24">
    <property type="entry name" value="2-METHOXY-6-POLYPRENYL-1,4-BENZOQUINOL METHYLASE, MITOCHONDRIAL"/>
    <property type="match status" value="1"/>
</dbReference>
<dbReference type="RefSeq" id="WP_169076689.1">
    <property type="nucleotide sequence ID" value="NZ_JABBXH010000008.1"/>
</dbReference>
<dbReference type="InterPro" id="IPR013216">
    <property type="entry name" value="Methyltransf_11"/>
</dbReference>
<keyword evidence="2" id="KW-0489">Methyltransferase</keyword>
<sequence length="296" mass="32780">MKDKHSAWSQYWSANKNSCIGSHEEQKLVDRLWQSWLATIASGGKVLDLATGNGAVIHSMLAAGTSHTFTAVDYADIKPNMNQLSFPENVEFTANIDIALLPFSDESFDGISSQFGFEYADISKASAELVRVLKKEGRFQLIVHHQTSEILKANITRLDEIAWLIEEQGVIDSAIAYVHGSISQTSLEKIGQEYLSQHHGKLTKTISGNVFESINQAVLDYYSDNKTRATQSIKLLQARLQGEFSRLTQLADVAMSKDAVDKLVTRFENLGAKADATELKTADELTLGWHLTGSRK</sequence>
<dbReference type="Proteomes" id="UP000568664">
    <property type="component" value="Unassembled WGS sequence"/>
</dbReference>
<dbReference type="InterPro" id="IPR029063">
    <property type="entry name" value="SAM-dependent_MTases_sf"/>
</dbReference>
<comment type="caution">
    <text evidence="2">The sequence shown here is derived from an EMBL/GenBank/DDBJ whole genome shotgun (WGS) entry which is preliminary data.</text>
</comment>
<feature type="domain" description="Methyltransferase type 11" evidence="1">
    <location>
        <begin position="47"/>
        <end position="139"/>
    </location>
</feature>
<reference evidence="2 3" key="1">
    <citation type="submission" date="2020-04" db="EMBL/GenBank/DDBJ databases">
        <title>Thalassotalea sp. M1531, isolated from the surface of marine red alga.</title>
        <authorList>
            <person name="Pang L."/>
            <person name="Lu D.-C."/>
        </authorList>
    </citation>
    <scope>NUCLEOTIDE SEQUENCE [LARGE SCALE GENOMIC DNA]</scope>
    <source>
        <strain evidence="2 3">M1531</strain>
    </source>
</reference>
<dbReference type="Gene3D" id="3.40.50.150">
    <property type="entry name" value="Vaccinia Virus protein VP39"/>
    <property type="match status" value="1"/>
</dbReference>
<dbReference type="PANTHER" id="PTHR43591">
    <property type="entry name" value="METHYLTRANSFERASE"/>
    <property type="match status" value="1"/>
</dbReference>
<gene>
    <name evidence="2" type="ORF">HII17_17605</name>
</gene>
<dbReference type="CDD" id="cd02440">
    <property type="entry name" value="AdoMet_MTases"/>
    <property type="match status" value="1"/>
</dbReference>
<proteinExistence type="predicted"/>
<dbReference type="GO" id="GO:0008757">
    <property type="term" value="F:S-adenosylmethionine-dependent methyltransferase activity"/>
    <property type="evidence" value="ECO:0007669"/>
    <property type="project" value="InterPro"/>
</dbReference>
<accession>A0A7Y0LFN1</accession>
<evidence type="ECO:0000313" key="3">
    <source>
        <dbReference type="Proteomes" id="UP000568664"/>
    </source>
</evidence>
<dbReference type="Pfam" id="PF08241">
    <property type="entry name" value="Methyltransf_11"/>
    <property type="match status" value="1"/>
</dbReference>
<dbReference type="SUPFAM" id="SSF53335">
    <property type="entry name" value="S-adenosyl-L-methionine-dependent methyltransferases"/>
    <property type="match status" value="1"/>
</dbReference>
<dbReference type="AlphaFoldDB" id="A0A7Y0LFN1"/>
<protein>
    <submittedName>
        <fullName evidence="2">Class I SAM-dependent methyltransferase</fullName>
    </submittedName>
</protein>
<organism evidence="2 3">
    <name type="scientific">Thalassotalea algicola</name>
    <dbReference type="NCBI Taxonomy" id="2716224"/>
    <lineage>
        <taxon>Bacteria</taxon>
        <taxon>Pseudomonadati</taxon>
        <taxon>Pseudomonadota</taxon>
        <taxon>Gammaproteobacteria</taxon>
        <taxon>Alteromonadales</taxon>
        <taxon>Colwelliaceae</taxon>
        <taxon>Thalassotalea</taxon>
    </lineage>
</organism>